<dbReference type="Gene3D" id="3.30.1060.10">
    <property type="entry name" value="Peptide methionine sulphoxide reductase MsrA"/>
    <property type="match status" value="1"/>
</dbReference>
<organism evidence="7 8">
    <name type="scientific">Caulobacter rhizosphaerae</name>
    <dbReference type="NCBI Taxonomy" id="2010972"/>
    <lineage>
        <taxon>Bacteria</taxon>
        <taxon>Pseudomonadati</taxon>
        <taxon>Pseudomonadota</taxon>
        <taxon>Alphaproteobacteria</taxon>
        <taxon>Caulobacterales</taxon>
        <taxon>Caulobacteraceae</taxon>
        <taxon>Caulobacter</taxon>
    </lineage>
</organism>
<evidence type="ECO:0000256" key="3">
    <source>
        <dbReference type="ARBA" id="ARBA00048782"/>
    </source>
</evidence>
<evidence type="ECO:0000259" key="6">
    <source>
        <dbReference type="Pfam" id="PF01625"/>
    </source>
</evidence>
<dbReference type="Pfam" id="PF01625">
    <property type="entry name" value="PMSR"/>
    <property type="match status" value="1"/>
</dbReference>
<evidence type="ECO:0000256" key="5">
    <source>
        <dbReference type="SAM" id="SignalP"/>
    </source>
</evidence>
<sequence length="199" mass="22119">MIRRLFVLVASFAAILLPADVLAAGKPAPPATAVFAGGCFWCMENDMRGIPGVLKVESGYTGGHVDRPTYRDVTSETSGHYESVRVTYDPAKLDYGFLLYKYWKLVDPTDDGGQFCDRGPSYRPAVFVTPAQRPVAEKSRAEAAKRLKTGVMKAQILPLQTFWPAEAYHRDYAKNHAVEYHAYRLGCGRDLKLKQVWGG</sequence>
<dbReference type="EC" id="1.8.4.11" evidence="4"/>
<dbReference type="PANTHER" id="PTHR43774">
    <property type="entry name" value="PEPTIDE METHIONINE SULFOXIDE REDUCTASE"/>
    <property type="match status" value="1"/>
</dbReference>
<dbReference type="InterPro" id="IPR036509">
    <property type="entry name" value="Met_Sox_Rdtase_MsrA_sf"/>
</dbReference>
<accession>A0ABU1N448</accession>
<name>A0ABU1N448_9CAUL</name>
<dbReference type="SUPFAM" id="SSF55068">
    <property type="entry name" value="Peptide methionine sulfoxide reductase"/>
    <property type="match status" value="1"/>
</dbReference>
<keyword evidence="1 4" id="KW-0560">Oxidoreductase</keyword>
<protein>
    <recommendedName>
        <fullName evidence="4">Peptide methionine sulfoxide reductase MsrA</fullName>
        <shortName evidence="4">Protein-methionine-S-oxide reductase</shortName>
        <ecNumber evidence="4">1.8.4.11</ecNumber>
    </recommendedName>
    <alternativeName>
        <fullName evidence="4">Peptide-methionine (S)-S-oxide reductase</fullName>
        <shortName evidence="4">Peptide Met(O) reductase</shortName>
    </alternativeName>
</protein>
<feature type="signal peptide" evidence="5">
    <location>
        <begin position="1"/>
        <end position="23"/>
    </location>
</feature>
<keyword evidence="8" id="KW-1185">Reference proteome</keyword>
<feature type="domain" description="Peptide methionine sulphoxide reductase MsrA" evidence="6">
    <location>
        <begin position="32"/>
        <end position="181"/>
    </location>
</feature>
<comment type="catalytic activity">
    <reaction evidence="3 4">
        <text>[thioredoxin]-disulfide + L-methionine + H2O = L-methionine (S)-S-oxide + [thioredoxin]-dithiol</text>
        <dbReference type="Rhea" id="RHEA:19993"/>
        <dbReference type="Rhea" id="RHEA-COMP:10698"/>
        <dbReference type="Rhea" id="RHEA-COMP:10700"/>
        <dbReference type="ChEBI" id="CHEBI:15377"/>
        <dbReference type="ChEBI" id="CHEBI:29950"/>
        <dbReference type="ChEBI" id="CHEBI:50058"/>
        <dbReference type="ChEBI" id="CHEBI:57844"/>
        <dbReference type="ChEBI" id="CHEBI:58772"/>
        <dbReference type="EC" id="1.8.4.11"/>
    </reaction>
</comment>
<reference evidence="7 8" key="1">
    <citation type="submission" date="2023-07" db="EMBL/GenBank/DDBJ databases">
        <title>Sorghum-associated microbial communities from plants grown in Nebraska, USA.</title>
        <authorList>
            <person name="Schachtman D."/>
        </authorList>
    </citation>
    <scope>NUCLEOTIDE SEQUENCE [LARGE SCALE GENOMIC DNA]</scope>
    <source>
        <strain evidence="7 8">DS2154</strain>
    </source>
</reference>
<comment type="function">
    <text evidence="4">Has an important function as a repair enzyme for proteins that have been inactivated by oxidation. Catalyzes the reversible oxidation-reduction of methionine sulfoxide in proteins to methionine.</text>
</comment>
<feature type="active site" evidence="4">
    <location>
        <position position="39"/>
    </location>
</feature>
<dbReference type="EMBL" id="JAVDRL010000012">
    <property type="protein sequence ID" value="MDR6533192.1"/>
    <property type="molecule type" value="Genomic_DNA"/>
</dbReference>
<evidence type="ECO:0000256" key="4">
    <source>
        <dbReference type="HAMAP-Rule" id="MF_01401"/>
    </source>
</evidence>
<dbReference type="Proteomes" id="UP001262754">
    <property type="component" value="Unassembled WGS sequence"/>
</dbReference>
<evidence type="ECO:0000256" key="2">
    <source>
        <dbReference type="ARBA" id="ARBA00047806"/>
    </source>
</evidence>
<proteinExistence type="inferred from homology"/>
<keyword evidence="5" id="KW-0732">Signal</keyword>
<evidence type="ECO:0000313" key="7">
    <source>
        <dbReference type="EMBL" id="MDR6533192.1"/>
    </source>
</evidence>
<dbReference type="HAMAP" id="MF_01401">
    <property type="entry name" value="MsrA"/>
    <property type="match status" value="1"/>
</dbReference>
<comment type="catalytic activity">
    <reaction evidence="2 4">
        <text>L-methionyl-[protein] + [thioredoxin]-disulfide + H2O = L-methionyl-(S)-S-oxide-[protein] + [thioredoxin]-dithiol</text>
        <dbReference type="Rhea" id="RHEA:14217"/>
        <dbReference type="Rhea" id="RHEA-COMP:10698"/>
        <dbReference type="Rhea" id="RHEA-COMP:10700"/>
        <dbReference type="Rhea" id="RHEA-COMP:12313"/>
        <dbReference type="Rhea" id="RHEA-COMP:12315"/>
        <dbReference type="ChEBI" id="CHEBI:15377"/>
        <dbReference type="ChEBI" id="CHEBI:16044"/>
        <dbReference type="ChEBI" id="CHEBI:29950"/>
        <dbReference type="ChEBI" id="CHEBI:44120"/>
        <dbReference type="ChEBI" id="CHEBI:50058"/>
        <dbReference type="EC" id="1.8.4.11"/>
    </reaction>
</comment>
<gene>
    <name evidence="4" type="primary">msrA</name>
    <name evidence="7" type="ORF">J2800_003954</name>
</gene>
<feature type="chain" id="PRO_5046589145" description="Peptide methionine sulfoxide reductase MsrA" evidence="5">
    <location>
        <begin position="24"/>
        <end position="199"/>
    </location>
</feature>
<evidence type="ECO:0000313" key="8">
    <source>
        <dbReference type="Proteomes" id="UP001262754"/>
    </source>
</evidence>
<dbReference type="NCBIfam" id="TIGR00401">
    <property type="entry name" value="msrA"/>
    <property type="match status" value="1"/>
</dbReference>
<dbReference type="PANTHER" id="PTHR43774:SF1">
    <property type="entry name" value="PEPTIDE METHIONINE SULFOXIDE REDUCTASE MSRA 2"/>
    <property type="match status" value="1"/>
</dbReference>
<evidence type="ECO:0000256" key="1">
    <source>
        <dbReference type="ARBA" id="ARBA00023002"/>
    </source>
</evidence>
<comment type="caution">
    <text evidence="7">The sequence shown here is derived from an EMBL/GenBank/DDBJ whole genome shotgun (WGS) entry which is preliminary data.</text>
</comment>
<dbReference type="GO" id="GO:0008113">
    <property type="term" value="F:peptide-methionine (S)-S-oxide reductase activity"/>
    <property type="evidence" value="ECO:0007669"/>
    <property type="project" value="UniProtKB-EC"/>
</dbReference>
<comment type="similarity">
    <text evidence="4">Belongs to the MsrA Met sulfoxide reductase family.</text>
</comment>
<dbReference type="InterPro" id="IPR002569">
    <property type="entry name" value="Met_Sox_Rdtase_MsrA_dom"/>
</dbReference>